<organism evidence="7 8">
    <name type="scientific">Halostagnicola kamekurae</name>
    <dbReference type="NCBI Taxonomy" id="619731"/>
    <lineage>
        <taxon>Archaea</taxon>
        <taxon>Methanobacteriati</taxon>
        <taxon>Methanobacteriota</taxon>
        <taxon>Stenosarchaea group</taxon>
        <taxon>Halobacteria</taxon>
        <taxon>Halobacteriales</taxon>
        <taxon>Natrialbaceae</taxon>
        <taxon>Halostagnicola</taxon>
    </lineage>
</organism>
<proteinExistence type="predicted"/>
<dbReference type="EMBL" id="FOZS01000001">
    <property type="protein sequence ID" value="SFS34061.1"/>
    <property type="molecule type" value="Genomic_DNA"/>
</dbReference>
<evidence type="ECO:0000256" key="5">
    <source>
        <dbReference type="ARBA" id="ARBA00023136"/>
    </source>
</evidence>
<feature type="transmembrane region" description="Helical" evidence="6">
    <location>
        <begin position="123"/>
        <end position="141"/>
    </location>
</feature>
<evidence type="ECO:0000256" key="3">
    <source>
        <dbReference type="ARBA" id="ARBA00022692"/>
    </source>
</evidence>
<keyword evidence="8" id="KW-1185">Reference proteome</keyword>
<dbReference type="GO" id="GO:0005886">
    <property type="term" value="C:plasma membrane"/>
    <property type="evidence" value="ECO:0007669"/>
    <property type="project" value="UniProtKB-SubCell"/>
</dbReference>
<comment type="subcellular location">
    <subcellularLocation>
        <location evidence="1">Cell membrane</location>
        <topology evidence="1">Multi-pass membrane protein</topology>
    </subcellularLocation>
</comment>
<reference evidence="8" key="1">
    <citation type="submission" date="2016-10" db="EMBL/GenBank/DDBJ databases">
        <authorList>
            <person name="Varghese N."/>
            <person name="Submissions S."/>
        </authorList>
    </citation>
    <scope>NUCLEOTIDE SEQUENCE [LARGE SCALE GENOMIC DNA]</scope>
    <source>
        <strain evidence="8">DSM 22427</strain>
    </source>
</reference>
<keyword evidence="4 6" id="KW-1133">Transmembrane helix</keyword>
<evidence type="ECO:0000313" key="8">
    <source>
        <dbReference type="Proteomes" id="UP000199199"/>
    </source>
</evidence>
<keyword evidence="2" id="KW-1003">Cell membrane</keyword>
<accession>A0A1I6P1K3</accession>
<keyword evidence="3 6" id="KW-0812">Transmembrane</keyword>
<feature type="transmembrane region" description="Helical" evidence="6">
    <location>
        <begin position="68"/>
        <end position="89"/>
    </location>
</feature>
<name>A0A1I6P1K3_9EURY</name>
<feature type="transmembrane region" description="Helical" evidence="6">
    <location>
        <begin position="96"/>
        <end position="117"/>
    </location>
</feature>
<evidence type="ECO:0000313" key="7">
    <source>
        <dbReference type="EMBL" id="SFS34061.1"/>
    </source>
</evidence>
<evidence type="ECO:0000256" key="4">
    <source>
        <dbReference type="ARBA" id="ARBA00022989"/>
    </source>
</evidence>
<dbReference type="PANTHER" id="PTHR33452">
    <property type="entry name" value="OXIDOREDUCTASE CATD-RELATED"/>
    <property type="match status" value="1"/>
</dbReference>
<dbReference type="Proteomes" id="UP000199199">
    <property type="component" value="Unassembled WGS sequence"/>
</dbReference>
<keyword evidence="5 6" id="KW-0472">Membrane</keyword>
<gene>
    <name evidence="7" type="ORF">SAMN04488556_0264</name>
</gene>
<sequence length="169" mass="17605">MSLEYKPIAMATRNSLERTGTRWNPVVLRLALGIVFVISGLGKVLGIGPKASGIAGFTETLAGLGLPFPTLFAWAVGLVELVGGGLLLVGLFTRYAAGLLAVIMSVATVLVHLPYGFVAGDGGIEYTLVLTLVSLALVLSGPGACSLERYLFDEELFVPADSSRGHQTG</sequence>
<dbReference type="AlphaFoldDB" id="A0A1I6P1K3"/>
<evidence type="ECO:0000256" key="2">
    <source>
        <dbReference type="ARBA" id="ARBA00022475"/>
    </source>
</evidence>
<dbReference type="InterPro" id="IPR032808">
    <property type="entry name" value="DoxX"/>
</dbReference>
<dbReference type="PANTHER" id="PTHR33452:SF1">
    <property type="entry name" value="INNER MEMBRANE PROTEIN YPHA-RELATED"/>
    <property type="match status" value="1"/>
</dbReference>
<protein>
    <submittedName>
        <fullName evidence="7">Putative oxidoreductase</fullName>
    </submittedName>
</protein>
<dbReference type="InterPro" id="IPR051907">
    <property type="entry name" value="DoxX-like_oxidoreductase"/>
</dbReference>
<evidence type="ECO:0000256" key="6">
    <source>
        <dbReference type="SAM" id="Phobius"/>
    </source>
</evidence>
<feature type="transmembrane region" description="Helical" evidence="6">
    <location>
        <begin position="26"/>
        <end position="48"/>
    </location>
</feature>
<evidence type="ECO:0000256" key="1">
    <source>
        <dbReference type="ARBA" id="ARBA00004651"/>
    </source>
</evidence>
<dbReference type="Pfam" id="PF07681">
    <property type="entry name" value="DoxX"/>
    <property type="match status" value="1"/>
</dbReference>